<keyword evidence="9" id="KW-1185">Reference proteome</keyword>
<evidence type="ECO:0000259" key="7">
    <source>
        <dbReference type="Pfam" id="PF09334"/>
    </source>
</evidence>
<dbReference type="InterPro" id="IPR015413">
    <property type="entry name" value="Methionyl/Leucyl_tRNA_Synth"/>
</dbReference>
<dbReference type="GO" id="GO:0005829">
    <property type="term" value="C:cytosol"/>
    <property type="evidence" value="ECO:0007669"/>
    <property type="project" value="TreeGrafter"/>
</dbReference>
<dbReference type="Gene3D" id="3.40.50.620">
    <property type="entry name" value="HUPs"/>
    <property type="match status" value="1"/>
</dbReference>
<comment type="caution">
    <text evidence="8">The sequence shown here is derived from an EMBL/GenBank/DDBJ whole genome shotgun (WGS) entry which is preliminary data.</text>
</comment>
<comment type="similarity">
    <text evidence="6">Belongs to the class-I aminoacyl-tRNA synthetase family.</text>
</comment>
<dbReference type="PANTHER" id="PTHR45765">
    <property type="entry name" value="METHIONINE--TRNA LIGASE"/>
    <property type="match status" value="1"/>
</dbReference>
<evidence type="ECO:0000313" key="8">
    <source>
        <dbReference type="EMBL" id="KAK1394706.1"/>
    </source>
</evidence>
<proteinExistence type="inferred from homology"/>
<dbReference type="Gene3D" id="1.10.730.10">
    <property type="entry name" value="Isoleucyl-tRNA Synthetase, Domain 1"/>
    <property type="match status" value="1"/>
</dbReference>
<dbReference type="SUPFAM" id="SSF47323">
    <property type="entry name" value="Anticodon-binding domain of a subclass of class I aminoacyl-tRNA synthetases"/>
    <property type="match status" value="1"/>
</dbReference>
<dbReference type="SUPFAM" id="SSF52374">
    <property type="entry name" value="Nucleotidylyl transferase"/>
    <property type="match status" value="1"/>
</dbReference>
<evidence type="ECO:0000256" key="2">
    <source>
        <dbReference type="ARBA" id="ARBA00022741"/>
    </source>
</evidence>
<dbReference type="EMBL" id="JAUIZM010000003">
    <property type="protein sequence ID" value="KAK1394706.1"/>
    <property type="molecule type" value="Genomic_DNA"/>
</dbReference>
<dbReference type="GO" id="GO:0005524">
    <property type="term" value="F:ATP binding"/>
    <property type="evidence" value="ECO:0007669"/>
    <property type="project" value="UniProtKB-KW"/>
</dbReference>
<dbReference type="GO" id="GO:0004825">
    <property type="term" value="F:methionine-tRNA ligase activity"/>
    <property type="evidence" value="ECO:0007669"/>
    <property type="project" value="InterPro"/>
</dbReference>
<evidence type="ECO:0000256" key="3">
    <source>
        <dbReference type="ARBA" id="ARBA00022840"/>
    </source>
</evidence>
<dbReference type="InterPro" id="IPR014729">
    <property type="entry name" value="Rossmann-like_a/b/a_fold"/>
</dbReference>
<dbReference type="GO" id="GO:0017101">
    <property type="term" value="C:aminoacyl-tRNA synthetase multienzyme complex"/>
    <property type="evidence" value="ECO:0007669"/>
    <property type="project" value="TreeGrafter"/>
</dbReference>
<keyword evidence="5 6" id="KW-0030">Aminoacyl-tRNA synthetase</keyword>
<dbReference type="InterPro" id="IPR009080">
    <property type="entry name" value="tRNAsynth_Ia_anticodon-bd"/>
</dbReference>
<keyword evidence="3 6" id="KW-0067">ATP-binding</keyword>
<keyword evidence="1 6" id="KW-0436">Ligase</keyword>
<evidence type="ECO:0000256" key="5">
    <source>
        <dbReference type="ARBA" id="ARBA00023146"/>
    </source>
</evidence>
<evidence type="ECO:0000256" key="1">
    <source>
        <dbReference type="ARBA" id="ARBA00022598"/>
    </source>
</evidence>
<evidence type="ECO:0000256" key="4">
    <source>
        <dbReference type="ARBA" id="ARBA00022917"/>
    </source>
</evidence>
<reference evidence="8" key="2">
    <citation type="submission" date="2023-05" db="EMBL/GenBank/DDBJ databases">
        <authorList>
            <person name="Schelkunov M.I."/>
        </authorList>
    </citation>
    <scope>NUCLEOTIDE SEQUENCE</scope>
    <source>
        <strain evidence="8">Hsosn_3</strain>
        <tissue evidence="8">Leaf</tissue>
    </source>
</reference>
<feature type="domain" description="Methionyl/Leucyl tRNA synthetase" evidence="7">
    <location>
        <begin position="5"/>
        <end position="70"/>
    </location>
</feature>
<dbReference type="PANTHER" id="PTHR45765:SF1">
    <property type="entry name" value="METHIONINE--TRNA LIGASE, CYTOPLASMIC"/>
    <property type="match status" value="1"/>
</dbReference>
<sequence length="274" mass="29850">MAFAGKFSKSKGIGVFGNDAKDTNIPVEVWRYYLLTNRPEISDTLFTWADLQAKLNGELLNNLGNFVNRMLSFIAKDQASGYGSIIPDAPGAESHLLTKTLGDKVGNSVKQYIEATEKVKLGLKLAMSISGEGNAYLSAVKDDSGRIQIQKPKKGPFHVSGKNIDELIKDCKGGAWLCTCASLVLASYGIFLIGKQAFHYITRRYSNQEPQNRVLDYATDTPGLDGEDAATDTLGLDGRMLAPEVVEKPGDGSLSRLKMLYTQAKDLSESEVSR</sequence>
<dbReference type="Proteomes" id="UP001237642">
    <property type="component" value="Unassembled WGS sequence"/>
</dbReference>
<name>A0AAD8J1Q6_9APIA</name>
<organism evidence="8 9">
    <name type="scientific">Heracleum sosnowskyi</name>
    <dbReference type="NCBI Taxonomy" id="360622"/>
    <lineage>
        <taxon>Eukaryota</taxon>
        <taxon>Viridiplantae</taxon>
        <taxon>Streptophyta</taxon>
        <taxon>Embryophyta</taxon>
        <taxon>Tracheophyta</taxon>
        <taxon>Spermatophyta</taxon>
        <taxon>Magnoliopsida</taxon>
        <taxon>eudicotyledons</taxon>
        <taxon>Gunneridae</taxon>
        <taxon>Pentapetalae</taxon>
        <taxon>asterids</taxon>
        <taxon>campanulids</taxon>
        <taxon>Apiales</taxon>
        <taxon>Apiaceae</taxon>
        <taxon>Apioideae</taxon>
        <taxon>apioid superclade</taxon>
        <taxon>Tordylieae</taxon>
        <taxon>Tordyliinae</taxon>
        <taxon>Heracleum</taxon>
    </lineage>
</organism>
<keyword evidence="4 6" id="KW-0648">Protein biosynthesis</keyword>
<dbReference type="AlphaFoldDB" id="A0AAD8J1Q6"/>
<gene>
    <name evidence="8" type="ORF">POM88_013762</name>
</gene>
<protein>
    <recommendedName>
        <fullName evidence="7">Methionyl/Leucyl tRNA synthetase domain-containing protein</fullName>
    </recommendedName>
</protein>
<evidence type="ECO:0000256" key="6">
    <source>
        <dbReference type="RuleBase" id="RU363039"/>
    </source>
</evidence>
<accession>A0AAD8J1Q6</accession>
<evidence type="ECO:0000313" key="9">
    <source>
        <dbReference type="Proteomes" id="UP001237642"/>
    </source>
</evidence>
<keyword evidence="2 6" id="KW-0547">Nucleotide-binding</keyword>
<dbReference type="InterPro" id="IPR023458">
    <property type="entry name" value="Met-tRNA_ligase_1"/>
</dbReference>
<reference evidence="8" key="1">
    <citation type="submission" date="2023-02" db="EMBL/GenBank/DDBJ databases">
        <title>Genome of toxic invasive species Heracleum sosnowskyi carries increased number of genes despite the absence of recent whole-genome duplications.</title>
        <authorList>
            <person name="Schelkunov M."/>
            <person name="Shtratnikova V."/>
            <person name="Makarenko M."/>
            <person name="Klepikova A."/>
            <person name="Omelchenko D."/>
            <person name="Novikova G."/>
            <person name="Obukhova E."/>
            <person name="Bogdanov V."/>
            <person name="Penin A."/>
            <person name="Logacheva M."/>
        </authorList>
    </citation>
    <scope>NUCLEOTIDE SEQUENCE</scope>
    <source>
        <strain evidence="8">Hsosn_3</strain>
        <tissue evidence="8">Leaf</tissue>
    </source>
</reference>
<dbReference type="GO" id="GO:0006431">
    <property type="term" value="P:methionyl-tRNA aminoacylation"/>
    <property type="evidence" value="ECO:0007669"/>
    <property type="project" value="TreeGrafter"/>
</dbReference>
<dbReference type="Pfam" id="PF09334">
    <property type="entry name" value="tRNA-synt_1g"/>
    <property type="match status" value="1"/>
</dbReference>